<accession>A0AAE1CRF8</accession>
<dbReference type="PANTHER" id="PTHR33967:SF1">
    <property type="entry name" value="RAGULATOR COMPLEX PROTEIN LAMTOR4"/>
    <property type="match status" value="1"/>
</dbReference>
<protein>
    <recommendedName>
        <fullName evidence="4">Late endosomal/lysosomal adaptor and MAPK and MTOR activator 4</fullName>
    </recommendedName>
</protein>
<reference evidence="5" key="1">
    <citation type="journal article" date="2023" name="G3 (Bethesda)">
        <title>A reference genome for the long-term kleptoplast-retaining sea slug Elysia crispata morphotype clarki.</title>
        <authorList>
            <person name="Eastman K.E."/>
            <person name="Pendleton A.L."/>
            <person name="Shaikh M.A."/>
            <person name="Suttiyut T."/>
            <person name="Ogas R."/>
            <person name="Tomko P."/>
            <person name="Gavelis G."/>
            <person name="Widhalm J.R."/>
            <person name="Wisecaver J.H."/>
        </authorList>
    </citation>
    <scope>NUCLEOTIDE SEQUENCE</scope>
    <source>
        <strain evidence="5">ECLA1</strain>
    </source>
</reference>
<dbReference type="PANTHER" id="PTHR33967">
    <property type="entry name" value="RAGULATOR COMPLEX PROTEIN LAMTOR4"/>
    <property type="match status" value="1"/>
</dbReference>
<evidence type="ECO:0000256" key="4">
    <source>
        <dbReference type="ARBA" id="ARBA00032690"/>
    </source>
</evidence>
<dbReference type="EMBL" id="JAWDGP010007087">
    <property type="protein sequence ID" value="KAK3730235.1"/>
    <property type="molecule type" value="Genomic_DNA"/>
</dbReference>
<dbReference type="GO" id="GO:0005764">
    <property type="term" value="C:lysosome"/>
    <property type="evidence" value="ECO:0007669"/>
    <property type="project" value="UniProtKB-SubCell"/>
</dbReference>
<evidence type="ECO:0000256" key="3">
    <source>
        <dbReference type="ARBA" id="ARBA00023228"/>
    </source>
</evidence>
<sequence length="152" mass="16854">MLLSCVLQLYCYCTKVEITVTETAKHKNSGGTRYCGARLPTCIIKLLTQRIPKFTMAAHGIDRIPDSLGYLVLTEDGAVISSGGQLENDEMTATKIVKLVHTAYKIPVTPDRKDPLKRVSVIVGDHVFMITVSQHKIFVSKRHYSPQEPVPA</sequence>
<organism evidence="5 6">
    <name type="scientific">Elysia crispata</name>
    <name type="common">lettuce slug</name>
    <dbReference type="NCBI Taxonomy" id="231223"/>
    <lineage>
        <taxon>Eukaryota</taxon>
        <taxon>Metazoa</taxon>
        <taxon>Spiralia</taxon>
        <taxon>Lophotrochozoa</taxon>
        <taxon>Mollusca</taxon>
        <taxon>Gastropoda</taxon>
        <taxon>Heterobranchia</taxon>
        <taxon>Euthyneura</taxon>
        <taxon>Panpulmonata</taxon>
        <taxon>Sacoglossa</taxon>
        <taxon>Placobranchoidea</taxon>
        <taxon>Plakobranchidae</taxon>
        <taxon>Elysia</taxon>
    </lineage>
</organism>
<comment type="subcellular location">
    <subcellularLocation>
        <location evidence="1">Lysosome</location>
    </subcellularLocation>
</comment>
<evidence type="ECO:0000313" key="5">
    <source>
        <dbReference type="EMBL" id="KAK3730235.1"/>
    </source>
</evidence>
<name>A0AAE1CRF8_9GAST</name>
<evidence type="ECO:0000256" key="1">
    <source>
        <dbReference type="ARBA" id="ARBA00004371"/>
    </source>
</evidence>
<dbReference type="GO" id="GO:0005085">
    <property type="term" value="F:guanyl-nucleotide exchange factor activity"/>
    <property type="evidence" value="ECO:0007669"/>
    <property type="project" value="TreeGrafter"/>
</dbReference>
<keyword evidence="3" id="KW-0458">Lysosome</keyword>
<dbReference type="GO" id="GO:0032008">
    <property type="term" value="P:positive regulation of TOR signaling"/>
    <property type="evidence" value="ECO:0007669"/>
    <property type="project" value="InterPro"/>
</dbReference>
<proteinExistence type="inferred from homology"/>
<dbReference type="SUPFAM" id="SSF103196">
    <property type="entry name" value="Roadblock/LC7 domain"/>
    <property type="match status" value="1"/>
</dbReference>
<gene>
    <name evidence="5" type="ORF">RRG08_034980</name>
</gene>
<dbReference type="Proteomes" id="UP001283361">
    <property type="component" value="Unassembled WGS sequence"/>
</dbReference>
<evidence type="ECO:0000256" key="2">
    <source>
        <dbReference type="ARBA" id="ARBA00010627"/>
    </source>
</evidence>
<keyword evidence="6" id="KW-1185">Reference proteome</keyword>
<dbReference type="GO" id="GO:0071986">
    <property type="term" value="C:Ragulator complex"/>
    <property type="evidence" value="ECO:0007669"/>
    <property type="project" value="InterPro"/>
</dbReference>
<dbReference type="AlphaFoldDB" id="A0AAE1CRF8"/>
<comment type="caution">
    <text evidence="5">The sequence shown here is derived from an EMBL/GenBank/DDBJ whole genome shotgun (WGS) entry which is preliminary data.</text>
</comment>
<dbReference type="GO" id="GO:0071230">
    <property type="term" value="P:cellular response to amino acid stimulus"/>
    <property type="evidence" value="ECO:0007669"/>
    <property type="project" value="InterPro"/>
</dbReference>
<evidence type="ECO:0000313" key="6">
    <source>
        <dbReference type="Proteomes" id="UP001283361"/>
    </source>
</evidence>
<comment type="similarity">
    <text evidence="2">Belongs to the LAMTOR4 family.</text>
</comment>
<dbReference type="InterPro" id="IPR034601">
    <property type="entry name" value="LAMTOR4"/>
</dbReference>